<evidence type="ECO:0000259" key="4">
    <source>
        <dbReference type="Pfam" id="PF00501"/>
    </source>
</evidence>
<dbReference type="InterPro" id="IPR025110">
    <property type="entry name" value="AMP-bd_C"/>
</dbReference>
<evidence type="ECO:0000256" key="2">
    <source>
        <dbReference type="ARBA" id="ARBA00022598"/>
    </source>
</evidence>
<sequence>MSDPVRDPSAADRDAPVDQASGAADDPPLGLALDRLAAAEPDRPALLHREEVVTRAELAAASNRAARELAELGAREGSLVTIGLPNGPAFYAAVVGAWKVGAIPQPVSAKLPAAELAALIEIADPAVVVGLSAPDGRPSLPADWRPDPARDAGPLPPAVPPRWKAPTSGGSTGRPKIILAGNAGRLETVTKSAERMRIRGGDEVFAVTAPLHHNAPFMFSLISLLRGGTLVVLDRFDGETVLRAVDRHRVTWLYAVPTLMGRLLRVRDSVPADVSSVETLLHVGAPCPEHVKRGCLEWFGARTVLELYAGTESQAACMIDGVDWLAHPGSVGPVVSGEMRIGDSDGVPLPVGELGEVWMKVPEEPYRYLGATARGRDGWESLGDLGRMDADGYLHLADRRSDLILVGGSNVYPAEVEGALDAHPAVLSSCVIGLPDDDLGSRVHAIVQLAEPVTDEDLRAHVATLLAGPKVPATIERVDHPLREDTGKVRRSALRAARLPG</sequence>
<feature type="region of interest" description="Disordered" evidence="3">
    <location>
        <begin position="1"/>
        <end position="28"/>
    </location>
</feature>
<dbReference type="InterPro" id="IPR045851">
    <property type="entry name" value="AMP-bd_C_sf"/>
</dbReference>
<evidence type="ECO:0000313" key="7">
    <source>
        <dbReference type="Proteomes" id="UP001501598"/>
    </source>
</evidence>
<dbReference type="PANTHER" id="PTHR43201:SF5">
    <property type="entry name" value="MEDIUM-CHAIN ACYL-COA LIGASE ACSF2, MITOCHONDRIAL"/>
    <property type="match status" value="1"/>
</dbReference>
<dbReference type="EMBL" id="BAABGT010000122">
    <property type="protein sequence ID" value="GAA4559610.1"/>
    <property type="molecule type" value="Genomic_DNA"/>
</dbReference>
<feature type="region of interest" description="Disordered" evidence="3">
    <location>
        <begin position="139"/>
        <end position="176"/>
    </location>
</feature>
<name>A0ABP8S407_9PSEU</name>
<organism evidence="6 7">
    <name type="scientific">Pseudonocardia xishanensis</name>
    <dbReference type="NCBI Taxonomy" id="630995"/>
    <lineage>
        <taxon>Bacteria</taxon>
        <taxon>Bacillati</taxon>
        <taxon>Actinomycetota</taxon>
        <taxon>Actinomycetes</taxon>
        <taxon>Pseudonocardiales</taxon>
        <taxon>Pseudonocardiaceae</taxon>
        <taxon>Pseudonocardia</taxon>
    </lineage>
</organism>
<evidence type="ECO:0000256" key="3">
    <source>
        <dbReference type="SAM" id="MobiDB-lite"/>
    </source>
</evidence>
<comment type="caution">
    <text evidence="6">The sequence shown here is derived from an EMBL/GenBank/DDBJ whole genome shotgun (WGS) entry which is preliminary data.</text>
</comment>
<feature type="domain" description="AMP-binding enzyme C-terminal" evidence="5">
    <location>
        <begin position="415"/>
        <end position="480"/>
    </location>
</feature>
<dbReference type="Gene3D" id="3.40.50.12780">
    <property type="entry name" value="N-terminal domain of ligase-like"/>
    <property type="match status" value="1"/>
</dbReference>
<evidence type="ECO:0000256" key="1">
    <source>
        <dbReference type="ARBA" id="ARBA00006432"/>
    </source>
</evidence>
<dbReference type="Pfam" id="PF13193">
    <property type="entry name" value="AMP-binding_C"/>
    <property type="match status" value="1"/>
</dbReference>
<proteinExistence type="inferred from homology"/>
<dbReference type="RefSeq" id="WP_345427412.1">
    <property type="nucleotide sequence ID" value="NZ_BAABGT010000122.1"/>
</dbReference>
<dbReference type="InterPro" id="IPR042099">
    <property type="entry name" value="ANL_N_sf"/>
</dbReference>
<feature type="domain" description="AMP-dependent synthetase/ligase" evidence="4">
    <location>
        <begin position="34"/>
        <end position="361"/>
    </location>
</feature>
<dbReference type="SUPFAM" id="SSF56801">
    <property type="entry name" value="Acetyl-CoA synthetase-like"/>
    <property type="match status" value="1"/>
</dbReference>
<gene>
    <name evidence="6" type="ORF">GCM10023175_67870</name>
</gene>
<protein>
    <submittedName>
        <fullName evidence="6">AMP-binding protein</fullName>
    </submittedName>
</protein>
<comment type="similarity">
    <text evidence="1">Belongs to the ATP-dependent AMP-binding enzyme family.</text>
</comment>
<keyword evidence="2" id="KW-0436">Ligase</keyword>
<dbReference type="Gene3D" id="3.30.300.30">
    <property type="match status" value="1"/>
</dbReference>
<evidence type="ECO:0000313" key="6">
    <source>
        <dbReference type="EMBL" id="GAA4559610.1"/>
    </source>
</evidence>
<dbReference type="PANTHER" id="PTHR43201">
    <property type="entry name" value="ACYL-COA SYNTHETASE"/>
    <property type="match status" value="1"/>
</dbReference>
<dbReference type="InterPro" id="IPR000873">
    <property type="entry name" value="AMP-dep_synth/lig_dom"/>
</dbReference>
<feature type="compositionally biased region" description="Basic and acidic residues" evidence="3">
    <location>
        <begin position="1"/>
        <end position="16"/>
    </location>
</feature>
<evidence type="ECO:0000259" key="5">
    <source>
        <dbReference type="Pfam" id="PF13193"/>
    </source>
</evidence>
<accession>A0ABP8S407</accession>
<keyword evidence="7" id="KW-1185">Reference proteome</keyword>
<dbReference type="Pfam" id="PF00501">
    <property type="entry name" value="AMP-binding"/>
    <property type="match status" value="1"/>
</dbReference>
<dbReference type="Proteomes" id="UP001501598">
    <property type="component" value="Unassembled WGS sequence"/>
</dbReference>
<reference evidence="7" key="1">
    <citation type="journal article" date="2019" name="Int. J. Syst. Evol. Microbiol.">
        <title>The Global Catalogue of Microorganisms (GCM) 10K type strain sequencing project: providing services to taxonomists for standard genome sequencing and annotation.</title>
        <authorList>
            <consortium name="The Broad Institute Genomics Platform"/>
            <consortium name="The Broad Institute Genome Sequencing Center for Infectious Disease"/>
            <person name="Wu L."/>
            <person name="Ma J."/>
        </authorList>
    </citation>
    <scope>NUCLEOTIDE SEQUENCE [LARGE SCALE GENOMIC DNA]</scope>
    <source>
        <strain evidence="7">JCM 17906</strain>
    </source>
</reference>